<evidence type="ECO:0000256" key="4">
    <source>
        <dbReference type="ARBA" id="ARBA00022475"/>
    </source>
</evidence>
<feature type="signal peptide" evidence="18">
    <location>
        <begin position="1"/>
        <end position="21"/>
    </location>
</feature>
<dbReference type="Gene3D" id="3.40.30.10">
    <property type="entry name" value="Glutaredoxin"/>
    <property type="match status" value="1"/>
</dbReference>
<dbReference type="HAMAP" id="MF_00399">
    <property type="entry name" value="DbsD"/>
    <property type="match status" value="1"/>
</dbReference>
<comment type="subcellular location">
    <subcellularLocation>
        <location evidence="1 18">Cell inner membrane</location>
        <topology evidence="1 18">Multi-pass membrane protein</topology>
    </subcellularLocation>
</comment>
<dbReference type="NCBIfam" id="NF001419">
    <property type="entry name" value="PRK00293.1"/>
    <property type="match status" value="1"/>
</dbReference>
<evidence type="ECO:0000256" key="14">
    <source>
        <dbReference type="ARBA" id="ARBA00023157"/>
    </source>
</evidence>
<dbReference type="RefSeq" id="WP_088618233.1">
    <property type="nucleotide sequence ID" value="NZ_CP022129.1"/>
</dbReference>
<evidence type="ECO:0000256" key="9">
    <source>
        <dbReference type="ARBA" id="ARBA00022982"/>
    </source>
</evidence>
<dbReference type="Proteomes" id="UP000197019">
    <property type="component" value="Chromosome"/>
</dbReference>
<dbReference type="Pfam" id="PF13899">
    <property type="entry name" value="Thioredoxin_7"/>
    <property type="match status" value="1"/>
</dbReference>
<feature type="transmembrane region" description="Helical" evidence="18">
    <location>
        <begin position="408"/>
        <end position="430"/>
    </location>
</feature>
<dbReference type="InterPro" id="IPR035671">
    <property type="entry name" value="DsbD_gamma"/>
</dbReference>
<dbReference type="GO" id="GO:0047134">
    <property type="term" value="F:protein-disulfide reductase [NAD(P)H] activity"/>
    <property type="evidence" value="ECO:0007669"/>
    <property type="project" value="UniProtKB-UniRule"/>
</dbReference>
<keyword evidence="8 18" id="KW-0201">Cytochrome c-type biogenesis</keyword>
<dbReference type="GO" id="GO:0009055">
    <property type="term" value="F:electron transfer activity"/>
    <property type="evidence" value="ECO:0007669"/>
    <property type="project" value="UniProtKB-UniRule"/>
</dbReference>
<dbReference type="OrthoDB" id="9811036at2"/>
<organism evidence="20 21">
    <name type="scientific">Methylovulum psychrotolerans</name>
    <dbReference type="NCBI Taxonomy" id="1704499"/>
    <lineage>
        <taxon>Bacteria</taxon>
        <taxon>Pseudomonadati</taxon>
        <taxon>Pseudomonadota</taxon>
        <taxon>Gammaproteobacteria</taxon>
        <taxon>Methylococcales</taxon>
        <taxon>Methylococcaceae</taxon>
        <taxon>Methylovulum</taxon>
    </lineage>
</organism>
<sequence length="747" mass="79992" precursor="true">MPFYKTIIFCWLAIVGQAAFALDDDTLLPPAQAFKLSAQALSDQQLQLTWEIADGYSVYRNNMRLKSQTAAVTLGEGVYPDGLIKHDEFLGDIEHYHHQLQVAVPLNNPNHAASLELFVQYQACADRGVCYPPQKQTLTVNLPPTPAASTASATPATNPLARWVKGFSGFQAAAELLPPEQAFQFSATVKDAQTVQVNWTIAEGYYLYREKVQLALTQTDGSQLGAYSIPNGTPQHDEAFGQVQIFHNTLAFNVPLNRAGTAATTISLEAKYQGCADRGVCYPPMSKTISLALPAATAAAAAPANPSLTPASLSEQDAIAQSLHQDSTLATLASFFGFGLLLAFTPCIFPMIPILSGIIIGHGNRISTFRAFLLSLSYVLASAVMYTLFGVLAALFGQNLQTTFQQPWIIVLFSAVFVVLSLSMFGFYHLELPKALQARLHNSSERHRDGSLWGAAIMGALSSLIVGPCVAAPLAGALIFISQTGNALLGGAALFFMGLGMGMPLLVLGASARHLLPKAGDWLNTTKVVFGVIMLAVAVWMLSRVLSPAISMALWAVLLIVPSVYLNALEPLPADCSGWRKLAKGLGVLMLAYGLLVLIGVSMGNSNPLKPLQGLAASGTAQAADTGLTFGKVATLAELEAKIQQAAARHQTVMLDFYADWCISCKEMEAYTFTDARVKTALAKFVVLQADVTANNADDQALLARFKLVGPPAILFFGQDRQEQAAQRVVGYQDADTFLKTLAALQP</sequence>
<dbReference type="KEGG" id="mpsy:CEK71_04310"/>
<dbReference type="PANTHER" id="PTHR32234">
    <property type="entry name" value="THIOL:DISULFIDE INTERCHANGE PROTEIN DSBD"/>
    <property type="match status" value="1"/>
</dbReference>
<feature type="transmembrane region" description="Helical" evidence="18">
    <location>
        <begin position="372"/>
        <end position="396"/>
    </location>
</feature>
<keyword evidence="5 18" id="KW-0997">Cell inner membrane</keyword>
<keyword evidence="6 18" id="KW-0812">Transmembrane</keyword>
<dbReference type="CDD" id="cd02953">
    <property type="entry name" value="DsbDgamma"/>
    <property type="match status" value="1"/>
</dbReference>
<feature type="transmembrane region" description="Helical" evidence="18">
    <location>
        <begin position="522"/>
        <end position="543"/>
    </location>
</feature>
<evidence type="ECO:0000256" key="6">
    <source>
        <dbReference type="ARBA" id="ARBA00022692"/>
    </source>
</evidence>
<evidence type="ECO:0000259" key="19">
    <source>
        <dbReference type="PROSITE" id="PS51352"/>
    </source>
</evidence>
<evidence type="ECO:0000313" key="20">
    <source>
        <dbReference type="EMBL" id="ASF45351.1"/>
    </source>
</evidence>
<dbReference type="GO" id="GO:0017004">
    <property type="term" value="P:cytochrome complex assembly"/>
    <property type="evidence" value="ECO:0007669"/>
    <property type="project" value="UniProtKB-UniRule"/>
</dbReference>
<dbReference type="InterPro" id="IPR028250">
    <property type="entry name" value="DsbDN"/>
</dbReference>
<dbReference type="Pfam" id="PF02683">
    <property type="entry name" value="DsbD_TM"/>
    <property type="match status" value="1"/>
</dbReference>
<feature type="transmembrane region" description="Helical" evidence="18">
    <location>
        <begin position="335"/>
        <end position="360"/>
    </location>
</feature>
<evidence type="ECO:0000256" key="3">
    <source>
        <dbReference type="ARBA" id="ARBA00022448"/>
    </source>
</evidence>
<feature type="transmembrane region" description="Helical" evidence="18">
    <location>
        <begin position="549"/>
        <end position="570"/>
    </location>
</feature>
<keyword evidence="12 18" id="KW-0520">NAD</keyword>
<evidence type="ECO:0000256" key="13">
    <source>
        <dbReference type="ARBA" id="ARBA00023136"/>
    </source>
</evidence>
<keyword evidence="11 18" id="KW-0560">Oxidoreductase</keyword>
<reference evidence="20 21" key="1">
    <citation type="submission" date="2017-06" db="EMBL/GenBank/DDBJ databases">
        <title>Genome Sequencing of the methanotroph Methylovulum psychrotolerants str. HV10-M2 isolated from a high-altitude environment.</title>
        <authorList>
            <person name="Mateos-Rivera A."/>
        </authorList>
    </citation>
    <scope>NUCLEOTIDE SEQUENCE [LARGE SCALE GENOMIC DNA]</scope>
    <source>
        <strain evidence="20 21">HV10_M2</strain>
    </source>
</reference>
<evidence type="ECO:0000256" key="16">
    <source>
        <dbReference type="ARBA" id="ARBA00047388"/>
    </source>
</evidence>
<dbReference type="InterPro" id="IPR013766">
    <property type="entry name" value="Thioredoxin_domain"/>
</dbReference>
<dbReference type="EC" id="1.8.1.8" evidence="18"/>
<dbReference type="PANTHER" id="PTHR32234:SF0">
    <property type="entry name" value="THIOL:DISULFIDE INTERCHANGE PROTEIN DSBD"/>
    <property type="match status" value="1"/>
</dbReference>
<evidence type="ECO:0000256" key="11">
    <source>
        <dbReference type="ARBA" id="ARBA00023002"/>
    </source>
</evidence>
<feature type="transmembrane region" description="Helical" evidence="18">
    <location>
        <begin position="487"/>
        <end position="510"/>
    </location>
</feature>
<evidence type="ECO:0000256" key="18">
    <source>
        <dbReference type="HAMAP-Rule" id="MF_00399"/>
    </source>
</evidence>
<feature type="transmembrane region" description="Helical" evidence="18">
    <location>
        <begin position="451"/>
        <end position="481"/>
    </location>
</feature>
<dbReference type="GO" id="GO:0045454">
    <property type="term" value="P:cell redox homeostasis"/>
    <property type="evidence" value="ECO:0007669"/>
    <property type="project" value="TreeGrafter"/>
</dbReference>
<keyword evidence="7 18" id="KW-0732">Signal</keyword>
<evidence type="ECO:0000256" key="5">
    <source>
        <dbReference type="ARBA" id="ARBA00022519"/>
    </source>
</evidence>
<dbReference type="AlphaFoldDB" id="A0A1Z4BVN1"/>
<keyword evidence="13 18" id="KW-0472">Membrane</keyword>
<proteinExistence type="inferred from homology"/>
<feature type="domain" description="Thioredoxin" evidence="19">
    <location>
        <begin position="610"/>
        <end position="747"/>
    </location>
</feature>
<keyword evidence="21" id="KW-1185">Reference proteome</keyword>
<protein>
    <recommendedName>
        <fullName evidence="18">Thiol:disulfide interchange protein DsbD</fullName>
        <ecNumber evidence="18">1.8.1.8</ecNumber>
    </recommendedName>
    <alternativeName>
        <fullName evidence="18">Protein-disulfide reductase</fullName>
        <shortName evidence="18">Disulfide reductase</shortName>
    </alternativeName>
</protein>
<evidence type="ECO:0000256" key="12">
    <source>
        <dbReference type="ARBA" id="ARBA00023027"/>
    </source>
</evidence>
<evidence type="ECO:0000256" key="17">
    <source>
        <dbReference type="ARBA" id="ARBA00047804"/>
    </source>
</evidence>
<feature type="disulfide bond" description="Redox-active" evidence="18">
    <location>
        <begin position="275"/>
        <end position="281"/>
    </location>
</feature>
<dbReference type="Pfam" id="PF11412">
    <property type="entry name" value="DsbD_N"/>
    <property type="match status" value="2"/>
</dbReference>
<feature type="disulfide bond" description="Redox-active" evidence="18">
    <location>
        <begin position="662"/>
        <end position="665"/>
    </location>
</feature>
<feature type="chain" id="PRO_5013411327" description="Thiol:disulfide interchange protein DsbD" evidence="18">
    <location>
        <begin position="22"/>
        <end position="747"/>
    </location>
</feature>
<comment type="catalytic activity">
    <reaction evidence="17 18">
        <text>[protein]-dithiol + NADP(+) = [protein]-disulfide + NADPH + H(+)</text>
        <dbReference type="Rhea" id="RHEA:18753"/>
        <dbReference type="Rhea" id="RHEA-COMP:10593"/>
        <dbReference type="Rhea" id="RHEA-COMP:10594"/>
        <dbReference type="ChEBI" id="CHEBI:15378"/>
        <dbReference type="ChEBI" id="CHEBI:29950"/>
        <dbReference type="ChEBI" id="CHEBI:50058"/>
        <dbReference type="ChEBI" id="CHEBI:57783"/>
        <dbReference type="ChEBI" id="CHEBI:58349"/>
        <dbReference type="EC" id="1.8.1.8"/>
    </reaction>
</comment>
<feature type="transmembrane region" description="Helical" evidence="18">
    <location>
        <begin position="582"/>
        <end position="603"/>
    </location>
</feature>
<evidence type="ECO:0000313" key="21">
    <source>
        <dbReference type="Proteomes" id="UP000197019"/>
    </source>
</evidence>
<name>A0A1Z4BVN1_9GAMM</name>
<keyword evidence="10 18" id="KW-1133">Transmembrane helix</keyword>
<accession>A0A1Z4BVN1</accession>
<keyword evidence="4 18" id="KW-1003">Cell membrane</keyword>
<dbReference type="InterPro" id="IPR003834">
    <property type="entry name" value="Cyt_c_assmbl_TM_dom"/>
</dbReference>
<gene>
    <name evidence="18" type="primary">dsbD</name>
    <name evidence="20" type="ORF">CEK71_04310</name>
</gene>
<feature type="disulfide bond" description="Redox-active" evidence="18">
    <location>
        <begin position="347"/>
        <end position="469"/>
    </location>
</feature>
<keyword evidence="3 18" id="KW-0813">Transport</keyword>
<comment type="catalytic activity">
    <reaction evidence="16 18">
        <text>[protein]-dithiol + NAD(+) = [protein]-disulfide + NADH + H(+)</text>
        <dbReference type="Rhea" id="RHEA:18749"/>
        <dbReference type="Rhea" id="RHEA-COMP:10593"/>
        <dbReference type="Rhea" id="RHEA-COMP:10594"/>
        <dbReference type="ChEBI" id="CHEBI:15378"/>
        <dbReference type="ChEBI" id="CHEBI:29950"/>
        <dbReference type="ChEBI" id="CHEBI:50058"/>
        <dbReference type="ChEBI" id="CHEBI:57540"/>
        <dbReference type="ChEBI" id="CHEBI:57945"/>
        <dbReference type="EC" id="1.8.1.8"/>
    </reaction>
</comment>
<evidence type="ECO:0000256" key="15">
    <source>
        <dbReference type="ARBA" id="ARBA00023284"/>
    </source>
</evidence>
<keyword evidence="14 18" id="KW-1015">Disulfide bond</keyword>
<dbReference type="InterPro" id="IPR022910">
    <property type="entry name" value="Thiol_diS_interchange_DbsD"/>
</dbReference>
<evidence type="ECO:0000256" key="10">
    <source>
        <dbReference type="ARBA" id="ARBA00022989"/>
    </source>
</evidence>
<dbReference type="GO" id="GO:0005886">
    <property type="term" value="C:plasma membrane"/>
    <property type="evidence" value="ECO:0007669"/>
    <property type="project" value="UniProtKB-SubCell"/>
</dbReference>
<keyword evidence="9 18" id="KW-0249">Electron transport</keyword>
<dbReference type="InterPro" id="IPR036929">
    <property type="entry name" value="DsbDN_sf"/>
</dbReference>
<evidence type="ECO:0000256" key="1">
    <source>
        <dbReference type="ARBA" id="ARBA00004429"/>
    </source>
</evidence>
<dbReference type="SUPFAM" id="SSF52833">
    <property type="entry name" value="Thioredoxin-like"/>
    <property type="match status" value="1"/>
</dbReference>
<dbReference type="InterPro" id="IPR036249">
    <property type="entry name" value="Thioredoxin-like_sf"/>
</dbReference>
<dbReference type="Gene3D" id="2.60.40.1250">
    <property type="entry name" value="Thiol:disulfide interchange protein DsbD, N-terminal domain"/>
    <property type="match status" value="2"/>
</dbReference>
<evidence type="ECO:0000256" key="8">
    <source>
        <dbReference type="ARBA" id="ARBA00022748"/>
    </source>
</evidence>
<keyword evidence="15 18" id="KW-0676">Redox-active center</keyword>
<evidence type="ECO:0000256" key="7">
    <source>
        <dbReference type="ARBA" id="ARBA00022729"/>
    </source>
</evidence>
<dbReference type="PROSITE" id="PS51352">
    <property type="entry name" value="THIOREDOXIN_2"/>
    <property type="match status" value="1"/>
</dbReference>
<comment type="function">
    <text evidence="18">Required to facilitate the formation of correct disulfide bonds in some periplasmic proteins and for the assembly of the periplasmic c-type cytochromes. Acts by transferring electrons from cytoplasmic thioredoxin to the periplasm. This transfer involves a cascade of disulfide bond formation and reduction steps.</text>
</comment>
<dbReference type="SUPFAM" id="SSF74863">
    <property type="entry name" value="Thiol:disulfide interchange protein DsbD, N-terminal domain (DsbD-alpha)"/>
    <property type="match status" value="2"/>
</dbReference>
<evidence type="ECO:0000256" key="2">
    <source>
        <dbReference type="ARBA" id="ARBA00007241"/>
    </source>
</evidence>
<comment type="similarity">
    <text evidence="2 18">Belongs to the thioredoxin family. DsbD subfamily.</text>
</comment>
<dbReference type="EMBL" id="CP022129">
    <property type="protein sequence ID" value="ASF45351.1"/>
    <property type="molecule type" value="Genomic_DNA"/>
</dbReference>